<dbReference type="InParanoid" id="A9WJT6"/>
<feature type="transmembrane region" description="Helical" evidence="1">
    <location>
        <begin position="176"/>
        <end position="199"/>
    </location>
</feature>
<dbReference type="HOGENOM" id="CLU_1155686_0_0_0"/>
<protein>
    <submittedName>
        <fullName evidence="2">Uncharacterized protein</fullName>
    </submittedName>
</protein>
<evidence type="ECO:0000313" key="3">
    <source>
        <dbReference type="Proteomes" id="UP000002008"/>
    </source>
</evidence>
<feature type="transmembrane region" description="Helical" evidence="1">
    <location>
        <begin position="80"/>
        <end position="97"/>
    </location>
</feature>
<keyword evidence="3" id="KW-1185">Reference proteome</keyword>
<keyword evidence="1" id="KW-1133">Transmembrane helix</keyword>
<dbReference type="PATRIC" id="fig|324602.8.peg.3787"/>
<dbReference type="EMBL" id="CP000909">
    <property type="protein sequence ID" value="ABY36552.1"/>
    <property type="molecule type" value="Genomic_DNA"/>
</dbReference>
<evidence type="ECO:0000313" key="2">
    <source>
        <dbReference type="EMBL" id="ABY36552.1"/>
    </source>
</evidence>
<dbReference type="EnsemblBacteria" id="ABY36552">
    <property type="protein sequence ID" value="ABY36552"/>
    <property type="gene ID" value="Caur_3367"/>
</dbReference>
<name>A9WJT6_CHLAA</name>
<organism evidence="2 3">
    <name type="scientific">Chloroflexus aurantiacus (strain ATCC 29366 / DSM 635 / J-10-fl)</name>
    <dbReference type="NCBI Taxonomy" id="324602"/>
    <lineage>
        <taxon>Bacteria</taxon>
        <taxon>Bacillati</taxon>
        <taxon>Chloroflexota</taxon>
        <taxon>Chloroflexia</taxon>
        <taxon>Chloroflexales</taxon>
        <taxon>Chloroflexineae</taxon>
        <taxon>Chloroflexaceae</taxon>
        <taxon>Chloroflexus</taxon>
    </lineage>
</organism>
<dbReference type="Proteomes" id="UP000002008">
    <property type="component" value="Chromosome"/>
</dbReference>
<keyword evidence="1" id="KW-0812">Transmembrane</keyword>
<proteinExistence type="predicted"/>
<feature type="transmembrane region" description="Helical" evidence="1">
    <location>
        <begin position="146"/>
        <end position="164"/>
    </location>
</feature>
<sequence length="239" mass="26480">MQGVGVLFALIITLVFYAAAGWLWWQQRNPLYILALLAGQLSTWLDPLWRLLYTLQTVPGLGSLIAALATPFDPIRSLPAAWPDPLPALIIVGLYLYRWWTPGLGSGLFTFVVFVSFQLLISILNLRPATPPLLLQTLPFGVRVELLAALMSATISYGLCYVFLTVQNYSWPSMAVAILPMPTLFSVLIYGVIGAPLLIGRLLPDGEWPGRIGLILTLALLGWCVYIISSALNRLDRWR</sequence>
<feature type="transmembrane region" description="Helical" evidence="1">
    <location>
        <begin position="211"/>
        <end position="232"/>
    </location>
</feature>
<feature type="transmembrane region" description="Helical" evidence="1">
    <location>
        <begin position="6"/>
        <end position="25"/>
    </location>
</feature>
<dbReference type="AlphaFoldDB" id="A9WJT6"/>
<gene>
    <name evidence="2" type="ordered locus">Caur_3367</name>
</gene>
<evidence type="ECO:0000256" key="1">
    <source>
        <dbReference type="SAM" id="Phobius"/>
    </source>
</evidence>
<accession>A9WJT6</accession>
<feature type="transmembrane region" description="Helical" evidence="1">
    <location>
        <begin position="104"/>
        <end position="126"/>
    </location>
</feature>
<dbReference type="STRING" id="324602.Caur_3367"/>
<keyword evidence="1" id="KW-0472">Membrane</keyword>
<reference evidence="3" key="1">
    <citation type="journal article" date="2011" name="BMC Genomics">
        <title>Complete genome sequence of the filamentous anoxygenic phototrophic bacterium Chloroflexus aurantiacus.</title>
        <authorList>
            <person name="Tang K.H."/>
            <person name="Barry K."/>
            <person name="Chertkov O."/>
            <person name="Dalin E."/>
            <person name="Han C.S."/>
            <person name="Hauser L.J."/>
            <person name="Honchak B.M."/>
            <person name="Karbach L.E."/>
            <person name="Land M.L."/>
            <person name="Lapidus A."/>
            <person name="Larimer F.W."/>
            <person name="Mikhailova N."/>
            <person name="Pitluck S."/>
            <person name="Pierson B.K."/>
            <person name="Blankenship R.E."/>
        </authorList>
    </citation>
    <scope>NUCLEOTIDE SEQUENCE [LARGE SCALE GENOMIC DNA]</scope>
    <source>
        <strain evidence="3">ATCC 29366 / DSM 635 / J-10-fl</strain>
    </source>
</reference>
<dbReference type="KEGG" id="cau:Caur_3367"/>